<evidence type="ECO:0000259" key="10">
    <source>
        <dbReference type="Pfam" id="PF01266"/>
    </source>
</evidence>
<sequence length="543" mass="59230">MITLRAARQLSATLPLRRPLAPSHSFSSSTLRSKDDIPGLFATLPHDKFPPKEPAMQVDHLVIGAGVVGLAIASHLCKRYPDKSTFLVERHVRAGEETSSRNSEVIHGGLYYPAESLKTMLCLRGREMMYRRCEEWGVPFKQTGKLVVGPRESKEYLEGMQKHISTLGPLAPPVRLLSGAEAKELEPDISSEIGWALLSERTGIVSSHELMDSLEREILDSDSAELVYDTEVVRIDPHLPDRSGTAASGKRGSDDSSEGWVVQTSTGDQAEPDAILARVVINSSGLNGQLALNALQGDKRFAEGTERMGMWYSKGNYTSYKGPGVKNVKRLIYPVPSMTKGAHSHESLGTHLTLDMEGNIKFGPDSEWLKPPSSSSSVDFWRSALAPSSSDDHLKRMHQSITQFLPDISLEGLAPDYAGIRPKLVPPGAKFMDFNFLWHYSRDLQQQKLWAHAELPKELRGAQASNGSETVKGGKGGSMLTLAGIESPGLTSSLAIGELVGDMIAERVWGHGDAAKRQAEKEKVIPKGARNEEIGAPALDAWA</sequence>
<evidence type="ECO:0000256" key="1">
    <source>
        <dbReference type="ARBA" id="ARBA00001974"/>
    </source>
</evidence>
<evidence type="ECO:0000256" key="2">
    <source>
        <dbReference type="ARBA" id="ARBA00022630"/>
    </source>
</evidence>
<dbReference type="PANTHER" id="PTHR43104">
    <property type="entry name" value="L-2-HYDROXYGLUTARATE DEHYDROGENASE, MITOCHONDRIAL"/>
    <property type="match status" value="1"/>
</dbReference>
<evidence type="ECO:0000313" key="11">
    <source>
        <dbReference type="EMBL" id="PWN21457.1"/>
    </source>
</evidence>
<evidence type="ECO:0000256" key="7">
    <source>
        <dbReference type="ARBA" id="ARBA00038878"/>
    </source>
</evidence>
<keyword evidence="4" id="KW-0560">Oxidoreductase</keyword>
<proteinExistence type="inferred from homology"/>
<comment type="cofactor">
    <cofactor evidence="1">
        <name>FAD</name>
        <dbReference type="ChEBI" id="CHEBI:57692"/>
    </cofactor>
</comment>
<dbReference type="OrthoDB" id="498204at2759"/>
<evidence type="ECO:0000256" key="6">
    <source>
        <dbReference type="ARBA" id="ARBA00037941"/>
    </source>
</evidence>
<dbReference type="PANTHER" id="PTHR43104:SF4">
    <property type="entry name" value="L-2-HYDROXYGLUTARATE DEHYDROGENASE, MITOCHONDRIAL"/>
    <property type="match status" value="1"/>
</dbReference>
<dbReference type="RefSeq" id="XP_025348617.1">
    <property type="nucleotide sequence ID" value="XM_025492260.1"/>
</dbReference>
<feature type="region of interest" description="Disordered" evidence="9">
    <location>
        <begin position="515"/>
        <end position="543"/>
    </location>
</feature>
<dbReference type="InterPro" id="IPR006076">
    <property type="entry name" value="FAD-dep_OxRdtase"/>
</dbReference>
<keyword evidence="12" id="KW-1185">Reference proteome</keyword>
<keyword evidence="3" id="KW-0274">FAD</keyword>
<evidence type="ECO:0000256" key="9">
    <source>
        <dbReference type="SAM" id="MobiDB-lite"/>
    </source>
</evidence>
<dbReference type="Proteomes" id="UP000245942">
    <property type="component" value="Unassembled WGS sequence"/>
</dbReference>
<organism evidence="11 12">
    <name type="scientific">Pseudomicrostroma glucosiphilum</name>
    <dbReference type="NCBI Taxonomy" id="1684307"/>
    <lineage>
        <taxon>Eukaryota</taxon>
        <taxon>Fungi</taxon>
        <taxon>Dikarya</taxon>
        <taxon>Basidiomycota</taxon>
        <taxon>Ustilaginomycotina</taxon>
        <taxon>Exobasidiomycetes</taxon>
        <taxon>Microstromatales</taxon>
        <taxon>Microstromatales incertae sedis</taxon>
        <taxon>Pseudomicrostroma</taxon>
    </lineage>
</organism>
<evidence type="ECO:0000313" key="12">
    <source>
        <dbReference type="Proteomes" id="UP000245942"/>
    </source>
</evidence>
<comment type="catalytic activity">
    <reaction evidence="5">
        <text>(S)-2-hydroxyglutarate + A = 2-oxoglutarate + AH2</text>
        <dbReference type="Rhea" id="RHEA:21252"/>
        <dbReference type="ChEBI" id="CHEBI:13193"/>
        <dbReference type="ChEBI" id="CHEBI:16782"/>
        <dbReference type="ChEBI" id="CHEBI:16810"/>
        <dbReference type="ChEBI" id="CHEBI:17499"/>
        <dbReference type="EC" id="1.1.99.2"/>
    </reaction>
</comment>
<feature type="compositionally biased region" description="Basic and acidic residues" evidence="9">
    <location>
        <begin position="515"/>
        <end position="533"/>
    </location>
</feature>
<name>A0A316U8A1_9BASI</name>
<dbReference type="STRING" id="1684307.A0A316U8A1"/>
<feature type="domain" description="FAD dependent oxidoreductase" evidence="10">
    <location>
        <begin position="59"/>
        <end position="503"/>
    </location>
</feature>
<dbReference type="Gene3D" id="3.30.9.10">
    <property type="entry name" value="D-Amino Acid Oxidase, subunit A, domain 2"/>
    <property type="match status" value="1"/>
</dbReference>
<dbReference type="InterPro" id="IPR036188">
    <property type="entry name" value="FAD/NAD-bd_sf"/>
</dbReference>
<dbReference type="EMBL" id="KZ819325">
    <property type="protein sequence ID" value="PWN21457.1"/>
    <property type="molecule type" value="Genomic_DNA"/>
</dbReference>
<comment type="similarity">
    <text evidence="6">Belongs to the L2HGDH family.</text>
</comment>
<dbReference type="Pfam" id="PF01266">
    <property type="entry name" value="DAO"/>
    <property type="match status" value="1"/>
</dbReference>
<dbReference type="Gene3D" id="3.50.50.60">
    <property type="entry name" value="FAD/NAD(P)-binding domain"/>
    <property type="match status" value="1"/>
</dbReference>
<reference evidence="11 12" key="1">
    <citation type="journal article" date="2018" name="Mol. Biol. Evol.">
        <title>Broad Genomic Sampling Reveals a Smut Pathogenic Ancestry of the Fungal Clade Ustilaginomycotina.</title>
        <authorList>
            <person name="Kijpornyongpan T."/>
            <person name="Mondo S.J."/>
            <person name="Barry K."/>
            <person name="Sandor L."/>
            <person name="Lee J."/>
            <person name="Lipzen A."/>
            <person name="Pangilinan J."/>
            <person name="LaButti K."/>
            <person name="Hainaut M."/>
            <person name="Henrissat B."/>
            <person name="Grigoriev I.V."/>
            <person name="Spatafora J.W."/>
            <person name="Aime M.C."/>
        </authorList>
    </citation>
    <scope>NUCLEOTIDE SEQUENCE [LARGE SCALE GENOMIC DNA]</scope>
    <source>
        <strain evidence="11 12">MCA 4718</strain>
    </source>
</reference>
<dbReference type="AlphaFoldDB" id="A0A316U8A1"/>
<dbReference type="GeneID" id="37013994"/>
<evidence type="ECO:0000256" key="3">
    <source>
        <dbReference type="ARBA" id="ARBA00022827"/>
    </source>
</evidence>
<evidence type="ECO:0000256" key="8">
    <source>
        <dbReference type="ARBA" id="ARBA00041137"/>
    </source>
</evidence>
<dbReference type="GO" id="GO:0047545">
    <property type="term" value="F:(S)-2-hydroxyglutarate dehydrogenase activity"/>
    <property type="evidence" value="ECO:0007669"/>
    <property type="project" value="UniProtKB-EC"/>
</dbReference>
<dbReference type="SUPFAM" id="SSF51905">
    <property type="entry name" value="FAD/NAD(P)-binding domain"/>
    <property type="match status" value="1"/>
</dbReference>
<dbReference type="EC" id="1.1.99.2" evidence="7"/>
<keyword evidence="2" id="KW-0285">Flavoprotein</keyword>
<accession>A0A316U8A1</accession>
<protein>
    <recommendedName>
        <fullName evidence="8">L-2-hydroxyglutarate dehydrogenase, mitochondrial</fullName>
        <ecNumber evidence="7">1.1.99.2</ecNumber>
    </recommendedName>
</protein>
<gene>
    <name evidence="11" type="ORF">BCV69DRAFT_282178</name>
</gene>
<evidence type="ECO:0000256" key="4">
    <source>
        <dbReference type="ARBA" id="ARBA00023002"/>
    </source>
</evidence>
<feature type="region of interest" description="Disordered" evidence="9">
    <location>
        <begin position="238"/>
        <end position="267"/>
    </location>
</feature>
<evidence type="ECO:0000256" key="5">
    <source>
        <dbReference type="ARBA" id="ARBA00036066"/>
    </source>
</evidence>